<dbReference type="Proteomes" id="UP001501204">
    <property type="component" value="Unassembled WGS sequence"/>
</dbReference>
<gene>
    <name evidence="2" type="ORF">GCM10009767_34990</name>
</gene>
<sequence length="80" mass="7933">MPGAREVSVTLPSLRRRIRPDTRGDLLRGHGGAGAATAEHGRCPLGRVPATAVPRPAGAASGAVSWAVSGAAGATVPRTA</sequence>
<dbReference type="EMBL" id="BAAAOA010000046">
    <property type="protein sequence ID" value="GAA1774032.1"/>
    <property type="molecule type" value="Genomic_DNA"/>
</dbReference>
<accession>A0ABP4XCL5</accession>
<evidence type="ECO:0000256" key="1">
    <source>
        <dbReference type="SAM" id="MobiDB-lite"/>
    </source>
</evidence>
<keyword evidence="3" id="KW-1185">Reference proteome</keyword>
<feature type="compositionally biased region" description="Basic and acidic residues" evidence="1">
    <location>
        <begin position="19"/>
        <end position="28"/>
    </location>
</feature>
<feature type="region of interest" description="Disordered" evidence="1">
    <location>
        <begin position="19"/>
        <end position="40"/>
    </location>
</feature>
<protein>
    <submittedName>
        <fullName evidence="2">Uncharacterized protein</fullName>
    </submittedName>
</protein>
<proteinExistence type="predicted"/>
<evidence type="ECO:0000313" key="3">
    <source>
        <dbReference type="Proteomes" id="UP001501204"/>
    </source>
</evidence>
<reference evidence="3" key="1">
    <citation type="journal article" date="2019" name="Int. J. Syst. Evol. Microbiol.">
        <title>The Global Catalogue of Microorganisms (GCM) 10K type strain sequencing project: providing services to taxonomists for standard genome sequencing and annotation.</title>
        <authorList>
            <consortium name="The Broad Institute Genomics Platform"/>
            <consortium name="The Broad Institute Genome Sequencing Center for Infectious Disease"/>
            <person name="Wu L."/>
            <person name="Ma J."/>
        </authorList>
    </citation>
    <scope>NUCLEOTIDE SEQUENCE [LARGE SCALE GENOMIC DNA]</scope>
    <source>
        <strain evidence="3">JCM 14735</strain>
    </source>
</reference>
<name>A0ABP4XCL5_9MICC</name>
<evidence type="ECO:0000313" key="2">
    <source>
        <dbReference type="EMBL" id="GAA1774032.1"/>
    </source>
</evidence>
<comment type="caution">
    <text evidence="2">The sequence shown here is derived from an EMBL/GenBank/DDBJ whole genome shotgun (WGS) entry which is preliminary data.</text>
</comment>
<organism evidence="2 3">
    <name type="scientific">Kocuria aegyptia</name>
    <dbReference type="NCBI Taxonomy" id="330943"/>
    <lineage>
        <taxon>Bacteria</taxon>
        <taxon>Bacillati</taxon>
        <taxon>Actinomycetota</taxon>
        <taxon>Actinomycetes</taxon>
        <taxon>Micrococcales</taxon>
        <taxon>Micrococcaceae</taxon>
        <taxon>Kocuria</taxon>
    </lineage>
</organism>